<dbReference type="OrthoDB" id="3482025at2"/>
<accession>A0A238UPQ4</accession>
<keyword evidence="3" id="KW-1185">Reference proteome</keyword>
<feature type="region of interest" description="Disordered" evidence="1">
    <location>
        <begin position="1"/>
        <end position="25"/>
    </location>
</feature>
<dbReference type="RefSeq" id="WP_089309672.1">
    <property type="nucleotide sequence ID" value="NZ_FZNP01000001.1"/>
</dbReference>
<evidence type="ECO:0000313" key="2">
    <source>
        <dbReference type="EMBL" id="SNR23931.1"/>
    </source>
</evidence>
<sequence length="99" mass="11238">MTAQPEEPAASRDPGEDPAAIFDALPPSHRGQFRAEYDEALDAAHDLARFKQVQTLLRRWRLRAIAYARPGYEEAVQDALQGREDTFVRYTPPGWEGRV</sequence>
<dbReference type="AlphaFoldDB" id="A0A238UPQ4"/>
<dbReference type="EMBL" id="FZNP01000001">
    <property type="protein sequence ID" value="SNR23931.1"/>
    <property type="molecule type" value="Genomic_DNA"/>
</dbReference>
<dbReference type="Pfam" id="PF19760">
    <property type="entry name" value="DUF6247"/>
    <property type="match status" value="1"/>
</dbReference>
<reference evidence="3" key="1">
    <citation type="submission" date="2017-06" db="EMBL/GenBank/DDBJ databases">
        <authorList>
            <person name="Varghese N."/>
            <person name="Submissions S."/>
        </authorList>
    </citation>
    <scope>NUCLEOTIDE SEQUENCE [LARGE SCALE GENOMIC DNA]</scope>
    <source>
        <strain evidence="3">DSM 44485</strain>
    </source>
</reference>
<evidence type="ECO:0000256" key="1">
    <source>
        <dbReference type="SAM" id="MobiDB-lite"/>
    </source>
</evidence>
<organism evidence="2 3">
    <name type="scientific">Actinomadura mexicana</name>
    <dbReference type="NCBI Taxonomy" id="134959"/>
    <lineage>
        <taxon>Bacteria</taxon>
        <taxon>Bacillati</taxon>
        <taxon>Actinomycetota</taxon>
        <taxon>Actinomycetes</taxon>
        <taxon>Streptosporangiales</taxon>
        <taxon>Thermomonosporaceae</taxon>
        <taxon>Actinomadura</taxon>
    </lineage>
</organism>
<gene>
    <name evidence="2" type="ORF">SAMN06265355_101238</name>
</gene>
<dbReference type="Proteomes" id="UP000198420">
    <property type="component" value="Unassembled WGS sequence"/>
</dbReference>
<proteinExistence type="predicted"/>
<dbReference type="InterPro" id="IPR046214">
    <property type="entry name" value="DUF6247"/>
</dbReference>
<protein>
    <submittedName>
        <fullName evidence="2">Uncharacterized protein</fullName>
    </submittedName>
</protein>
<name>A0A238UPQ4_9ACTN</name>
<evidence type="ECO:0000313" key="3">
    <source>
        <dbReference type="Proteomes" id="UP000198420"/>
    </source>
</evidence>